<accession>A0A1Y0IN29</accession>
<dbReference type="AlphaFoldDB" id="A0A1Y0IN29"/>
<proteinExistence type="predicted"/>
<name>A0A1Y0IN29_9BACL</name>
<dbReference type="EMBL" id="CP021434">
    <property type="protein sequence ID" value="ARU61931.1"/>
    <property type="molecule type" value="Genomic_DNA"/>
</dbReference>
<evidence type="ECO:0000256" key="1">
    <source>
        <dbReference type="SAM" id="MobiDB-lite"/>
    </source>
</evidence>
<evidence type="ECO:0000313" key="3">
    <source>
        <dbReference type="Proteomes" id="UP000195437"/>
    </source>
</evidence>
<gene>
    <name evidence="2" type="ORF">CBW65_13485</name>
</gene>
<protein>
    <submittedName>
        <fullName evidence="2">Uncharacterized protein</fullName>
    </submittedName>
</protein>
<organism evidence="2 3">
    <name type="scientific">Tumebacillus avium</name>
    <dbReference type="NCBI Taxonomy" id="1903704"/>
    <lineage>
        <taxon>Bacteria</taxon>
        <taxon>Bacillati</taxon>
        <taxon>Bacillota</taxon>
        <taxon>Bacilli</taxon>
        <taxon>Bacillales</taxon>
        <taxon>Alicyclobacillaceae</taxon>
        <taxon>Tumebacillus</taxon>
    </lineage>
</organism>
<dbReference type="RefSeq" id="WP_087457300.1">
    <property type="nucleotide sequence ID" value="NZ_CP021434.1"/>
</dbReference>
<dbReference type="Proteomes" id="UP000195437">
    <property type="component" value="Chromosome"/>
</dbReference>
<reference evidence="3" key="1">
    <citation type="submission" date="2017-05" db="EMBL/GenBank/DDBJ databases">
        <authorList>
            <person name="Sung H."/>
        </authorList>
    </citation>
    <scope>NUCLEOTIDE SEQUENCE [LARGE SCALE GENOMIC DNA]</scope>
    <source>
        <strain evidence="3">AR23208</strain>
    </source>
</reference>
<dbReference type="OrthoDB" id="2381873at2"/>
<dbReference type="KEGG" id="tum:CBW65_13485"/>
<evidence type="ECO:0000313" key="2">
    <source>
        <dbReference type="EMBL" id="ARU61931.1"/>
    </source>
</evidence>
<sequence>MAERDGIRNALMAEFEAATDESFTYKNRWGDDKVEENQNVIEKGLDAARQAAQEEGMQNKVEELGSQLQQGVNTGRKDEDGNGQPLAAAQDGFRADYDDSSNV</sequence>
<feature type="region of interest" description="Disordered" evidence="1">
    <location>
        <begin position="50"/>
        <end position="103"/>
    </location>
</feature>
<keyword evidence="3" id="KW-1185">Reference proteome</keyword>